<evidence type="ECO:0000256" key="1">
    <source>
        <dbReference type="SAM" id="Phobius"/>
    </source>
</evidence>
<protein>
    <submittedName>
        <fullName evidence="2">Uncharacterized protein</fullName>
    </submittedName>
</protein>
<feature type="transmembrane region" description="Helical" evidence="1">
    <location>
        <begin position="53"/>
        <end position="72"/>
    </location>
</feature>
<gene>
    <name evidence="2" type="ORF">SAMN05421644_1158</name>
</gene>
<keyword evidence="3" id="KW-1185">Reference proteome</keyword>
<dbReference type="Proteomes" id="UP000198672">
    <property type="component" value="Unassembled WGS sequence"/>
</dbReference>
<feature type="transmembrane region" description="Helical" evidence="1">
    <location>
        <begin position="78"/>
        <end position="93"/>
    </location>
</feature>
<keyword evidence="1" id="KW-0472">Membrane</keyword>
<keyword evidence="1" id="KW-1133">Transmembrane helix</keyword>
<accession>A0A1H3EW04</accession>
<dbReference type="STRING" id="61595.SAMN05421644_1158"/>
<organism evidence="2 3">
    <name type="scientific">Allochromatium warmingii</name>
    <name type="common">Chromatium warmingii</name>
    <dbReference type="NCBI Taxonomy" id="61595"/>
    <lineage>
        <taxon>Bacteria</taxon>
        <taxon>Pseudomonadati</taxon>
        <taxon>Pseudomonadota</taxon>
        <taxon>Gammaproteobacteria</taxon>
        <taxon>Chromatiales</taxon>
        <taxon>Chromatiaceae</taxon>
        <taxon>Allochromatium</taxon>
    </lineage>
</organism>
<dbReference type="EMBL" id="FNOW01000015">
    <property type="protein sequence ID" value="SDX82916.1"/>
    <property type="molecule type" value="Genomic_DNA"/>
</dbReference>
<keyword evidence="1" id="KW-0812">Transmembrane</keyword>
<reference evidence="3" key="1">
    <citation type="submission" date="2016-10" db="EMBL/GenBank/DDBJ databases">
        <authorList>
            <person name="Varghese N."/>
            <person name="Submissions S."/>
        </authorList>
    </citation>
    <scope>NUCLEOTIDE SEQUENCE [LARGE SCALE GENOMIC DNA]</scope>
    <source>
        <strain evidence="3">DSM 173</strain>
    </source>
</reference>
<evidence type="ECO:0000313" key="3">
    <source>
        <dbReference type="Proteomes" id="UP000198672"/>
    </source>
</evidence>
<dbReference type="RefSeq" id="WP_091333186.1">
    <property type="nucleotide sequence ID" value="NZ_FNOW01000015.1"/>
</dbReference>
<name>A0A1H3EW04_ALLWA</name>
<sequence>MTPSHPPPNWIDRRQGYRYRGVLFSEDGHSLRRDGHLYRECAFPARAQRRFRLWLALVLLGIFPGIPLLAAAGWHADLVWIVTPWLIGMYWLHRRIHTCPRCGSGTRVLKTPYMNSPVLYLCSRCHTFFEHGQIDGGLPGK</sequence>
<dbReference type="AlphaFoldDB" id="A0A1H3EW04"/>
<proteinExistence type="predicted"/>
<dbReference type="OrthoDB" id="9933655at2"/>
<evidence type="ECO:0000313" key="2">
    <source>
        <dbReference type="EMBL" id="SDX82916.1"/>
    </source>
</evidence>